<dbReference type="AlphaFoldDB" id="A0A171C1F7"/>
<keyword evidence="2" id="KW-1185">Reference proteome</keyword>
<dbReference type="Proteomes" id="UP000077701">
    <property type="component" value="Unassembled WGS sequence"/>
</dbReference>
<organism evidence="1 2">
    <name type="scientific">Planomonospora sphaerica</name>
    <dbReference type="NCBI Taxonomy" id="161355"/>
    <lineage>
        <taxon>Bacteria</taxon>
        <taxon>Bacillati</taxon>
        <taxon>Actinomycetota</taxon>
        <taxon>Actinomycetes</taxon>
        <taxon>Streptosporangiales</taxon>
        <taxon>Streptosporangiaceae</taxon>
        <taxon>Planomonospora</taxon>
    </lineage>
</organism>
<evidence type="ECO:0000313" key="2">
    <source>
        <dbReference type="Proteomes" id="UP000077701"/>
    </source>
</evidence>
<accession>A0A171C1F7</accession>
<sequence>MTVVQHRPRTAWDAARAFVAAADCDVYWWLTDAVAHHLGAAYRQALTETRLRLQQREDAVSAEAGAWRARLEELLQDRPDLAPVLRRLAAETAGRLPR</sequence>
<proteinExistence type="predicted"/>
<name>A0A171C1F7_9ACTN</name>
<reference evidence="2" key="2">
    <citation type="submission" date="2016-04" db="EMBL/GenBank/DDBJ databases">
        <title>Planomonospora sphaerica JCM9374 whole genome shotgun sequence.</title>
        <authorList>
            <person name="Suzuki T."/>
            <person name="Dohra H."/>
            <person name="Kodani S."/>
        </authorList>
    </citation>
    <scope>NUCLEOTIDE SEQUENCE [LARGE SCALE GENOMIC DNA]</scope>
    <source>
        <strain evidence="2">JCM 9374</strain>
    </source>
</reference>
<dbReference type="RefSeq" id="WP_068895736.1">
    <property type="nucleotide sequence ID" value="NZ_BDCX01000003.1"/>
</dbReference>
<protein>
    <submittedName>
        <fullName evidence="1">Uncharacterized protein</fullName>
    </submittedName>
</protein>
<comment type="caution">
    <text evidence="1">The sequence shown here is derived from an EMBL/GenBank/DDBJ whole genome shotgun (WGS) entry which is preliminary data.</text>
</comment>
<reference evidence="1 2" key="1">
    <citation type="journal article" date="2016" name="Genome Announc.">
        <title>Draft Genome Sequence of Planomonospora sphaerica JCM9374, a Rare Actinomycete.</title>
        <authorList>
            <person name="Dohra H."/>
            <person name="Suzuki T."/>
            <person name="Inoue Y."/>
            <person name="Kodani S."/>
        </authorList>
    </citation>
    <scope>NUCLEOTIDE SEQUENCE [LARGE SCALE GENOMIC DNA]</scope>
    <source>
        <strain evidence="1 2">JCM 9374</strain>
    </source>
</reference>
<gene>
    <name evidence="1" type="ORF">PS9374_01588</name>
</gene>
<dbReference type="OrthoDB" id="3539899at2"/>
<evidence type="ECO:0000313" key="1">
    <source>
        <dbReference type="EMBL" id="GAT65944.1"/>
    </source>
</evidence>
<dbReference type="EMBL" id="BDCX01000003">
    <property type="protein sequence ID" value="GAT65944.1"/>
    <property type="molecule type" value="Genomic_DNA"/>
</dbReference>